<evidence type="ECO:0000313" key="2">
    <source>
        <dbReference type="EMBL" id="TCI13568.1"/>
    </source>
</evidence>
<dbReference type="PANTHER" id="PTHR21366">
    <property type="entry name" value="GLYOXALASE FAMILY PROTEIN"/>
    <property type="match status" value="1"/>
</dbReference>
<dbReference type="PROSITE" id="PS51819">
    <property type="entry name" value="VOC"/>
    <property type="match status" value="1"/>
</dbReference>
<dbReference type="AlphaFoldDB" id="A0A4R0Z2A4"/>
<dbReference type="Pfam" id="PF00903">
    <property type="entry name" value="Glyoxalase"/>
    <property type="match status" value="1"/>
</dbReference>
<dbReference type="Proteomes" id="UP000291822">
    <property type="component" value="Unassembled WGS sequence"/>
</dbReference>
<dbReference type="InterPro" id="IPR029068">
    <property type="entry name" value="Glyas_Bleomycin-R_OHBP_Dase"/>
</dbReference>
<sequence>MSAAPFKLRHIDHIVLRVIDLPSMLDFYLNVLGCTEERRQEEIGLYQLRAGSSLIDLVPLDGKLGRMGGQGPGAEGHNVDHICLAVEGYDEVAIRTYLDAKGARIGESGSRYGAEGEGPSLYLYDPQGNMIELKGPPAV</sequence>
<comment type="caution">
    <text evidence="2">The sequence shown here is derived from an EMBL/GenBank/DDBJ whole genome shotgun (WGS) entry which is preliminary data.</text>
</comment>
<dbReference type="Gene3D" id="3.10.180.10">
    <property type="entry name" value="2,3-Dihydroxybiphenyl 1,2-Dioxygenase, domain 1"/>
    <property type="match status" value="1"/>
</dbReference>
<protein>
    <submittedName>
        <fullName evidence="2">VOC family protein</fullName>
    </submittedName>
</protein>
<dbReference type="RefSeq" id="WP_131149649.1">
    <property type="nucleotide sequence ID" value="NZ_SJTG01000001.1"/>
</dbReference>
<reference evidence="2 3" key="1">
    <citation type="submission" date="2019-02" db="EMBL/GenBank/DDBJ databases">
        <title>Dyella amyloliquefaciens sp. nov., isolated from forest soil.</title>
        <authorList>
            <person name="Gao Z.-H."/>
            <person name="Qiu L.-H."/>
        </authorList>
    </citation>
    <scope>NUCLEOTIDE SEQUENCE [LARGE SCALE GENOMIC DNA]</scope>
    <source>
        <strain evidence="2 3">KACC 12747</strain>
    </source>
</reference>
<feature type="domain" description="VOC" evidence="1">
    <location>
        <begin position="10"/>
        <end position="136"/>
    </location>
</feature>
<dbReference type="SUPFAM" id="SSF54593">
    <property type="entry name" value="Glyoxalase/Bleomycin resistance protein/Dihydroxybiphenyl dioxygenase"/>
    <property type="match status" value="1"/>
</dbReference>
<proteinExistence type="predicted"/>
<gene>
    <name evidence="2" type="ORF">EZM97_09985</name>
</gene>
<organism evidence="2 3">
    <name type="scientific">Dyella soli</name>
    <dbReference type="NCBI Taxonomy" id="522319"/>
    <lineage>
        <taxon>Bacteria</taxon>
        <taxon>Pseudomonadati</taxon>
        <taxon>Pseudomonadota</taxon>
        <taxon>Gammaproteobacteria</taxon>
        <taxon>Lysobacterales</taxon>
        <taxon>Rhodanobacteraceae</taxon>
        <taxon>Dyella</taxon>
    </lineage>
</organism>
<keyword evidence="3" id="KW-1185">Reference proteome</keyword>
<accession>A0A4R0Z2A4</accession>
<dbReference type="EMBL" id="SJTG01000001">
    <property type="protein sequence ID" value="TCI13568.1"/>
    <property type="molecule type" value="Genomic_DNA"/>
</dbReference>
<dbReference type="InterPro" id="IPR037523">
    <property type="entry name" value="VOC_core"/>
</dbReference>
<evidence type="ECO:0000259" key="1">
    <source>
        <dbReference type="PROSITE" id="PS51819"/>
    </source>
</evidence>
<dbReference type="PANTHER" id="PTHR21366:SF14">
    <property type="entry name" value="GLYOXALASE DOMAIN-CONTAINING PROTEIN 5"/>
    <property type="match status" value="1"/>
</dbReference>
<evidence type="ECO:0000313" key="3">
    <source>
        <dbReference type="Proteomes" id="UP000291822"/>
    </source>
</evidence>
<dbReference type="InterPro" id="IPR004360">
    <property type="entry name" value="Glyas_Fos-R_dOase_dom"/>
</dbReference>
<name>A0A4R0Z2A4_9GAMM</name>
<dbReference type="InterPro" id="IPR050383">
    <property type="entry name" value="GlyoxalaseI/FosfomycinResist"/>
</dbReference>